<accession>M4B8S2</accession>
<evidence type="ECO:0000256" key="3">
    <source>
        <dbReference type="SAM" id="MobiDB-lite"/>
    </source>
</evidence>
<evidence type="ECO:0000256" key="1">
    <source>
        <dbReference type="ARBA" id="ARBA00004123"/>
    </source>
</evidence>
<dbReference type="InterPro" id="IPR051219">
    <property type="entry name" value="Heterochromatin_chromo-domain"/>
</dbReference>
<evidence type="ECO:0000313" key="6">
    <source>
        <dbReference type="Proteomes" id="UP000011713"/>
    </source>
</evidence>
<dbReference type="EMBL" id="JH597989">
    <property type="status" value="NOT_ANNOTATED_CDS"/>
    <property type="molecule type" value="Genomic_DNA"/>
</dbReference>
<feature type="region of interest" description="Disordered" evidence="3">
    <location>
        <begin position="97"/>
        <end position="175"/>
    </location>
</feature>
<evidence type="ECO:0000313" key="5">
    <source>
        <dbReference type="EnsemblProtists" id="HpaP802679"/>
    </source>
</evidence>
<dbReference type="PROSITE" id="PS00598">
    <property type="entry name" value="CHROMO_1"/>
    <property type="match status" value="1"/>
</dbReference>
<feature type="compositionally biased region" description="Polar residues" evidence="3">
    <location>
        <begin position="238"/>
        <end position="250"/>
    </location>
</feature>
<feature type="compositionally biased region" description="Basic and acidic residues" evidence="3">
    <location>
        <begin position="205"/>
        <end position="220"/>
    </location>
</feature>
<keyword evidence="2" id="KW-0539">Nucleus</keyword>
<dbReference type="Pfam" id="PF24626">
    <property type="entry name" value="SH3_Tf2-1"/>
    <property type="match status" value="1"/>
</dbReference>
<dbReference type="EnsemblProtists" id="HpaT802679">
    <property type="protein sequence ID" value="HpaP802679"/>
    <property type="gene ID" value="HpaG802679"/>
</dbReference>
<organism evidence="5 6">
    <name type="scientific">Hyaloperonospora arabidopsidis (strain Emoy2)</name>
    <name type="common">Downy mildew agent</name>
    <name type="synonym">Peronospora arabidopsidis</name>
    <dbReference type="NCBI Taxonomy" id="559515"/>
    <lineage>
        <taxon>Eukaryota</taxon>
        <taxon>Sar</taxon>
        <taxon>Stramenopiles</taxon>
        <taxon>Oomycota</taxon>
        <taxon>Peronosporomycetes</taxon>
        <taxon>Peronosporales</taxon>
        <taxon>Peronosporaceae</taxon>
        <taxon>Hyaloperonospora</taxon>
    </lineage>
</organism>
<dbReference type="Gene3D" id="2.40.50.40">
    <property type="match status" value="1"/>
</dbReference>
<dbReference type="eggNOG" id="ENOG502SBNM">
    <property type="taxonomic scope" value="Eukaryota"/>
</dbReference>
<dbReference type="InterPro" id="IPR056924">
    <property type="entry name" value="SH3_Tf2-1"/>
</dbReference>
<dbReference type="AlphaFoldDB" id="M4B8S2"/>
<dbReference type="HOGENOM" id="CLU_082571_0_0_1"/>
<dbReference type="PANTHER" id="PTHR22812">
    <property type="entry name" value="CHROMOBOX PROTEIN"/>
    <property type="match status" value="1"/>
</dbReference>
<dbReference type="GO" id="GO:0005634">
    <property type="term" value="C:nucleus"/>
    <property type="evidence" value="ECO:0007669"/>
    <property type="project" value="UniProtKB-SubCell"/>
</dbReference>
<sequence>MAAAQDLQKENSDRHGRRNTQVFKIGDSVLLNARNLPIHAVSAVGSTKLRPRFVGPFMVIGVHGNAYTLNLPSAMATHPTFYVGMLKAYLDPSAGVETDATCGSSPGEGRQSMASLERFSEPEEQVALEDKQDTPRDTQIVPKRVQEPGLSSPSVAKGSSPGPPGSSSIDIDHPALSASSQPMTRLARSIVPGDAVGGLGTPHTVADDDHPNGHGCREPGRSPSAQTARVGTLPDDPGNSSRNSEGSVIPQTDEKNRGGMVRPPQPLLGRDGERYFLVERIVGDRRKAGRQELWVKWRGYPMAHNTWEPEDRLVEDCADHVGAYKRDHSIGPR</sequence>
<dbReference type="VEuPathDB" id="FungiDB:HpaG802679"/>
<dbReference type="InterPro" id="IPR023780">
    <property type="entry name" value="Chromo_domain"/>
</dbReference>
<dbReference type="InterPro" id="IPR023779">
    <property type="entry name" value="Chromodomain_CS"/>
</dbReference>
<feature type="region of interest" description="Disordered" evidence="3">
    <location>
        <begin position="192"/>
        <end position="270"/>
    </location>
</feature>
<dbReference type="Pfam" id="PF00385">
    <property type="entry name" value="Chromo"/>
    <property type="match status" value="1"/>
</dbReference>
<dbReference type="SUPFAM" id="SSF54160">
    <property type="entry name" value="Chromo domain-like"/>
    <property type="match status" value="1"/>
</dbReference>
<dbReference type="VEuPathDB" id="FungiDB:HpaG812199"/>
<dbReference type="InterPro" id="IPR000953">
    <property type="entry name" value="Chromo/chromo_shadow_dom"/>
</dbReference>
<dbReference type="InterPro" id="IPR016197">
    <property type="entry name" value="Chromo-like_dom_sf"/>
</dbReference>
<dbReference type="CDD" id="cd00024">
    <property type="entry name" value="CD_CSD"/>
    <property type="match status" value="1"/>
</dbReference>
<dbReference type="STRING" id="559515.M4B8S2"/>
<dbReference type="EnsemblProtists" id="HpaT812199">
    <property type="protein sequence ID" value="HpaP812199"/>
    <property type="gene ID" value="HpaG812199"/>
</dbReference>
<comment type="subcellular location">
    <subcellularLocation>
        <location evidence="1">Nucleus</location>
    </subcellularLocation>
</comment>
<reference evidence="6" key="1">
    <citation type="journal article" date="2010" name="Science">
        <title>Signatures of adaptation to obligate biotrophy in the Hyaloperonospora arabidopsidis genome.</title>
        <authorList>
            <person name="Baxter L."/>
            <person name="Tripathy S."/>
            <person name="Ishaque N."/>
            <person name="Boot N."/>
            <person name="Cabral A."/>
            <person name="Kemen E."/>
            <person name="Thines M."/>
            <person name="Ah-Fong A."/>
            <person name="Anderson R."/>
            <person name="Badejoko W."/>
            <person name="Bittner-Eddy P."/>
            <person name="Boore J.L."/>
            <person name="Chibucos M.C."/>
            <person name="Coates M."/>
            <person name="Dehal P."/>
            <person name="Delehaunty K."/>
            <person name="Dong S."/>
            <person name="Downton P."/>
            <person name="Dumas B."/>
            <person name="Fabro G."/>
            <person name="Fronick C."/>
            <person name="Fuerstenberg S.I."/>
            <person name="Fulton L."/>
            <person name="Gaulin E."/>
            <person name="Govers F."/>
            <person name="Hughes L."/>
            <person name="Humphray S."/>
            <person name="Jiang R.H."/>
            <person name="Judelson H."/>
            <person name="Kamoun S."/>
            <person name="Kyung K."/>
            <person name="Meijer H."/>
            <person name="Minx P."/>
            <person name="Morris P."/>
            <person name="Nelson J."/>
            <person name="Phuntumart V."/>
            <person name="Qutob D."/>
            <person name="Rehmany A."/>
            <person name="Rougon-Cardoso A."/>
            <person name="Ryden P."/>
            <person name="Torto-Alalibo T."/>
            <person name="Studholme D."/>
            <person name="Wang Y."/>
            <person name="Win J."/>
            <person name="Wood J."/>
            <person name="Clifton S.W."/>
            <person name="Rogers J."/>
            <person name="Van den Ackerveken G."/>
            <person name="Jones J.D."/>
            <person name="McDowell J.M."/>
            <person name="Beynon J."/>
            <person name="Tyler B.M."/>
        </authorList>
    </citation>
    <scope>NUCLEOTIDE SEQUENCE [LARGE SCALE GENOMIC DNA]</scope>
    <source>
        <strain evidence="6">Emoy2</strain>
    </source>
</reference>
<reference evidence="5" key="2">
    <citation type="submission" date="2015-06" db="UniProtKB">
        <authorList>
            <consortium name="EnsemblProtists"/>
        </authorList>
    </citation>
    <scope>IDENTIFICATION</scope>
    <source>
        <strain evidence="5">Emoy2</strain>
    </source>
</reference>
<dbReference type="InParanoid" id="M4B8S2"/>
<proteinExistence type="predicted"/>
<feature type="compositionally biased region" description="Low complexity" evidence="3">
    <location>
        <begin position="149"/>
        <end position="168"/>
    </location>
</feature>
<evidence type="ECO:0000259" key="4">
    <source>
        <dbReference type="PROSITE" id="PS50013"/>
    </source>
</evidence>
<keyword evidence="6" id="KW-1185">Reference proteome</keyword>
<dbReference type="EMBL" id="ABWE02001950">
    <property type="status" value="NOT_ANNOTATED_CDS"/>
    <property type="molecule type" value="Genomic_DNA"/>
</dbReference>
<protein>
    <recommendedName>
        <fullName evidence="4">Chromo domain-containing protein</fullName>
    </recommendedName>
</protein>
<evidence type="ECO:0000256" key="2">
    <source>
        <dbReference type="ARBA" id="ARBA00023242"/>
    </source>
</evidence>
<dbReference type="SMART" id="SM00298">
    <property type="entry name" value="CHROMO"/>
    <property type="match status" value="1"/>
</dbReference>
<dbReference type="Proteomes" id="UP000011713">
    <property type="component" value="Unassembled WGS sequence"/>
</dbReference>
<name>M4B8S2_HYAAE</name>
<feature type="domain" description="Chromo" evidence="4">
    <location>
        <begin position="276"/>
        <end position="333"/>
    </location>
</feature>
<dbReference type="PROSITE" id="PS50013">
    <property type="entry name" value="CHROMO_2"/>
    <property type="match status" value="1"/>
</dbReference>